<evidence type="ECO:0000313" key="8">
    <source>
        <dbReference type="Proteomes" id="UP000251577"/>
    </source>
</evidence>
<evidence type="ECO:0000256" key="2">
    <source>
        <dbReference type="ARBA" id="ARBA00009142"/>
    </source>
</evidence>
<reference evidence="7 8" key="1">
    <citation type="journal article" date="2018" name="Syst. Appl. Microbiol.">
        <title>Corynebacterium heidelbergense sp. nov., isolated from the preen glands of Egyptian geese (Alopochen aegyptiacus).</title>
        <authorList>
            <person name="Braun M.S."/>
            <person name="Wang E."/>
            <person name="Zimmermann S."/>
            <person name="Wink M."/>
        </authorList>
    </citation>
    <scope>NUCLEOTIDE SEQUENCE [LARGE SCALE GENOMIC DNA]</scope>
    <source>
        <strain evidence="7 8">647</strain>
    </source>
</reference>
<organism evidence="7 8">
    <name type="scientific">Corynebacterium heidelbergense</name>
    <dbReference type="NCBI Taxonomy" id="2055947"/>
    <lineage>
        <taxon>Bacteria</taxon>
        <taxon>Bacillati</taxon>
        <taxon>Actinomycetota</taxon>
        <taxon>Actinomycetes</taxon>
        <taxon>Mycobacteriales</taxon>
        <taxon>Corynebacteriaceae</taxon>
        <taxon>Corynebacterium</taxon>
    </lineage>
</organism>
<dbReference type="RefSeq" id="WP_165841742.1">
    <property type="nucleotide sequence ID" value="NZ_QHCV01000189.1"/>
</dbReference>
<evidence type="ECO:0000256" key="1">
    <source>
        <dbReference type="ARBA" id="ARBA00004141"/>
    </source>
</evidence>
<evidence type="ECO:0000256" key="5">
    <source>
        <dbReference type="ARBA" id="ARBA00023136"/>
    </source>
</evidence>
<keyword evidence="6" id="KW-1003">Cell membrane</keyword>
<gene>
    <name evidence="7" type="ORF">DLJ54_10030</name>
</gene>
<dbReference type="PANTHER" id="PTHR43701:SF2">
    <property type="entry name" value="MEMBRANE TRANSPORTER PROTEIN YJNA-RELATED"/>
    <property type="match status" value="1"/>
</dbReference>
<keyword evidence="5 6" id="KW-0472">Membrane</keyword>
<feature type="non-terminal residue" evidence="7">
    <location>
        <position position="1"/>
    </location>
</feature>
<feature type="transmembrane region" description="Helical" evidence="6">
    <location>
        <begin position="74"/>
        <end position="92"/>
    </location>
</feature>
<name>A0A364V3B8_9CORY</name>
<dbReference type="Pfam" id="PF01925">
    <property type="entry name" value="TauE"/>
    <property type="match status" value="1"/>
</dbReference>
<dbReference type="Proteomes" id="UP000251577">
    <property type="component" value="Unassembled WGS sequence"/>
</dbReference>
<dbReference type="PANTHER" id="PTHR43701">
    <property type="entry name" value="MEMBRANE TRANSPORTER PROTEIN MJ0441-RELATED"/>
    <property type="match status" value="1"/>
</dbReference>
<sequence>FAIVPALTLVVGLEMSLAVGTSLLVILLNTLIALLLHGGVGQLPHPGLIAAFAAATIGGTWLGSALGARASEKTLRLCFAALLAVVSVYTAARSIPMLR</sequence>
<dbReference type="InterPro" id="IPR002781">
    <property type="entry name" value="TM_pro_TauE-like"/>
</dbReference>
<dbReference type="InterPro" id="IPR051598">
    <property type="entry name" value="TSUP/Inactive_protease-like"/>
</dbReference>
<proteinExistence type="inferred from homology"/>
<evidence type="ECO:0000313" key="7">
    <source>
        <dbReference type="EMBL" id="RAV31126.1"/>
    </source>
</evidence>
<comment type="caution">
    <text evidence="7">The sequence shown here is derived from an EMBL/GenBank/DDBJ whole genome shotgun (WGS) entry which is preliminary data.</text>
</comment>
<keyword evidence="8" id="KW-1185">Reference proteome</keyword>
<keyword evidence="3 6" id="KW-0812">Transmembrane</keyword>
<feature type="transmembrane region" description="Helical" evidence="6">
    <location>
        <begin position="15"/>
        <end position="36"/>
    </location>
</feature>
<protein>
    <recommendedName>
        <fullName evidence="6">Probable membrane transporter protein</fullName>
    </recommendedName>
</protein>
<dbReference type="GO" id="GO:0005886">
    <property type="term" value="C:plasma membrane"/>
    <property type="evidence" value="ECO:0007669"/>
    <property type="project" value="UniProtKB-SubCell"/>
</dbReference>
<comment type="subcellular location">
    <subcellularLocation>
        <location evidence="6">Cell membrane</location>
        <topology evidence="6">Multi-pass membrane protein</topology>
    </subcellularLocation>
    <subcellularLocation>
        <location evidence="1">Membrane</location>
        <topology evidence="1">Multi-pass membrane protein</topology>
    </subcellularLocation>
</comment>
<evidence type="ECO:0000256" key="4">
    <source>
        <dbReference type="ARBA" id="ARBA00022989"/>
    </source>
</evidence>
<evidence type="ECO:0000256" key="3">
    <source>
        <dbReference type="ARBA" id="ARBA00022692"/>
    </source>
</evidence>
<keyword evidence="4 6" id="KW-1133">Transmembrane helix</keyword>
<dbReference type="AlphaFoldDB" id="A0A364V3B8"/>
<comment type="similarity">
    <text evidence="2 6">Belongs to the 4-toluene sulfonate uptake permease (TSUP) (TC 2.A.102) family.</text>
</comment>
<feature type="transmembrane region" description="Helical" evidence="6">
    <location>
        <begin position="48"/>
        <end position="68"/>
    </location>
</feature>
<accession>A0A364V3B8</accession>
<evidence type="ECO:0000256" key="6">
    <source>
        <dbReference type="RuleBase" id="RU363041"/>
    </source>
</evidence>
<dbReference type="EMBL" id="QHCV01000189">
    <property type="protein sequence ID" value="RAV31126.1"/>
    <property type="molecule type" value="Genomic_DNA"/>
</dbReference>